<dbReference type="AlphaFoldDB" id="A0A398BS93"/>
<dbReference type="EMBL" id="QXXQ01000001">
    <property type="protein sequence ID" value="RID93649.1"/>
    <property type="molecule type" value="Genomic_DNA"/>
</dbReference>
<evidence type="ECO:0000313" key="1">
    <source>
        <dbReference type="EMBL" id="RID93649.1"/>
    </source>
</evidence>
<protein>
    <recommendedName>
        <fullName evidence="3">Response regulator</fullName>
    </recommendedName>
</protein>
<dbReference type="Proteomes" id="UP000266649">
    <property type="component" value="Unassembled WGS sequence"/>
</dbReference>
<evidence type="ECO:0008006" key="3">
    <source>
        <dbReference type="Google" id="ProtNLM"/>
    </source>
</evidence>
<dbReference type="RefSeq" id="WP_119133055.1">
    <property type="nucleotide sequence ID" value="NZ_QXXQ01000001.1"/>
</dbReference>
<dbReference type="OrthoDB" id="9925675at2"/>
<comment type="caution">
    <text evidence="1">The sequence shown here is derived from an EMBL/GenBank/DDBJ whole genome shotgun (WGS) entry which is preliminary data.</text>
</comment>
<organism evidence="1 2">
    <name type="scientific">Gemmobacter lutimaris</name>
    <dbReference type="NCBI Taxonomy" id="2306023"/>
    <lineage>
        <taxon>Bacteria</taxon>
        <taxon>Pseudomonadati</taxon>
        <taxon>Pseudomonadota</taxon>
        <taxon>Alphaproteobacteria</taxon>
        <taxon>Rhodobacterales</taxon>
        <taxon>Paracoccaceae</taxon>
        <taxon>Gemmobacter</taxon>
    </lineage>
</organism>
<accession>A0A398BS93</accession>
<sequence length="114" mass="12191">MRRRYLVVDPVWLVAEDLALLIGEADQGATVVVATDAMAALALLDEMPDLRAAFLNLPFATARDSGLLERVAVLGGLYVSLRATVEALPGHPPPLVLDLPFSGESVAGMLRQLR</sequence>
<keyword evidence="2" id="KW-1185">Reference proteome</keyword>
<reference evidence="1 2" key="1">
    <citation type="submission" date="2018-09" db="EMBL/GenBank/DDBJ databases">
        <title>Gemmobacter lutimaris sp. nov., a marine bacterium isolated from tidal flat.</title>
        <authorList>
            <person name="Lee D.W."/>
            <person name="Yoo Y."/>
            <person name="Kim J.-J."/>
            <person name="Kim B.S."/>
        </authorList>
    </citation>
    <scope>NUCLEOTIDE SEQUENCE [LARGE SCALE GENOMIC DNA]</scope>
    <source>
        <strain evidence="1 2">YJ-T1-11</strain>
    </source>
</reference>
<gene>
    <name evidence="1" type="ORF">D2N39_01660</name>
</gene>
<evidence type="ECO:0000313" key="2">
    <source>
        <dbReference type="Proteomes" id="UP000266649"/>
    </source>
</evidence>
<proteinExistence type="predicted"/>
<name>A0A398BS93_9RHOB</name>